<keyword evidence="4" id="KW-1185">Reference proteome</keyword>
<dbReference type="Pfam" id="PF00168">
    <property type="entry name" value="C2"/>
    <property type="match status" value="1"/>
</dbReference>
<dbReference type="PROSITE" id="PS50004">
    <property type="entry name" value="C2"/>
    <property type="match status" value="1"/>
</dbReference>
<protein>
    <recommendedName>
        <fullName evidence="2">C2 domain-containing protein</fullName>
    </recommendedName>
</protein>
<dbReference type="PANTHER" id="PTHR32246">
    <property type="entry name" value="INGRESSION PROTEIN FIC1"/>
    <property type="match status" value="1"/>
</dbReference>
<reference evidence="3 4" key="1">
    <citation type="journal article" date="2021" name="Comput. Struct. Biotechnol. J.">
        <title>De novo genome assembly of the potent medicinal plant Rehmannia glutinosa using nanopore technology.</title>
        <authorList>
            <person name="Ma L."/>
            <person name="Dong C."/>
            <person name="Song C."/>
            <person name="Wang X."/>
            <person name="Zheng X."/>
            <person name="Niu Y."/>
            <person name="Chen S."/>
            <person name="Feng W."/>
        </authorList>
    </citation>
    <scope>NUCLEOTIDE SEQUENCE [LARGE SCALE GENOMIC DNA]</scope>
    <source>
        <strain evidence="3">DH-2019</strain>
    </source>
</reference>
<dbReference type="InterPro" id="IPR035892">
    <property type="entry name" value="C2_domain_sf"/>
</dbReference>
<evidence type="ECO:0000256" key="1">
    <source>
        <dbReference type="SAM" id="MobiDB-lite"/>
    </source>
</evidence>
<sequence length="130" mass="14403">MASGTAPRPPPKLYDLELTIVSAKHLKNVNWRNGDLKPYVILWVNPDRRQATKPDDSGSTRPVWNERDSILTLKSSTPNPRRLRNPWSVPSDLNSEISWSTPTNRRSDSKRSSSSAPPAVPTARSASSSA</sequence>
<dbReference type="Gene3D" id="2.60.40.150">
    <property type="entry name" value="C2 domain"/>
    <property type="match status" value="1"/>
</dbReference>
<dbReference type="SUPFAM" id="SSF49562">
    <property type="entry name" value="C2 domain (Calcium/lipid-binding domain, CaLB)"/>
    <property type="match status" value="1"/>
</dbReference>
<gene>
    <name evidence="3" type="ORF">DH2020_001185</name>
</gene>
<evidence type="ECO:0000259" key="2">
    <source>
        <dbReference type="PROSITE" id="PS50004"/>
    </source>
</evidence>
<dbReference type="InterPro" id="IPR000008">
    <property type="entry name" value="C2_dom"/>
</dbReference>
<name>A0ABR0XYZ6_REHGL</name>
<dbReference type="PANTHER" id="PTHR32246:SF68">
    <property type="entry name" value="OS01G0853800 PROTEIN"/>
    <property type="match status" value="1"/>
</dbReference>
<dbReference type="EMBL" id="JABTTQ020000001">
    <property type="protein sequence ID" value="KAK6164321.1"/>
    <property type="molecule type" value="Genomic_DNA"/>
</dbReference>
<feature type="region of interest" description="Disordered" evidence="1">
    <location>
        <begin position="45"/>
        <end position="130"/>
    </location>
</feature>
<feature type="compositionally biased region" description="Polar residues" evidence="1">
    <location>
        <begin position="91"/>
        <end position="104"/>
    </location>
</feature>
<accession>A0ABR0XYZ6</accession>
<feature type="domain" description="C2" evidence="2">
    <location>
        <begin position="1"/>
        <end position="116"/>
    </location>
</feature>
<evidence type="ECO:0000313" key="4">
    <source>
        <dbReference type="Proteomes" id="UP001318860"/>
    </source>
</evidence>
<feature type="compositionally biased region" description="Low complexity" evidence="1">
    <location>
        <begin position="112"/>
        <end position="130"/>
    </location>
</feature>
<organism evidence="3 4">
    <name type="scientific">Rehmannia glutinosa</name>
    <name type="common">Chinese foxglove</name>
    <dbReference type="NCBI Taxonomy" id="99300"/>
    <lineage>
        <taxon>Eukaryota</taxon>
        <taxon>Viridiplantae</taxon>
        <taxon>Streptophyta</taxon>
        <taxon>Embryophyta</taxon>
        <taxon>Tracheophyta</taxon>
        <taxon>Spermatophyta</taxon>
        <taxon>Magnoliopsida</taxon>
        <taxon>eudicotyledons</taxon>
        <taxon>Gunneridae</taxon>
        <taxon>Pentapetalae</taxon>
        <taxon>asterids</taxon>
        <taxon>lamiids</taxon>
        <taxon>Lamiales</taxon>
        <taxon>Orobanchaceae</taxon>
        <taxon>Rehmannieae</taxon>
        <taxon>Rehmannia</taxon>
    </lineage>
</organism>
<comment type="caution">
    <text evidence="3">The sequence shown here is derived from an EMBL/GenBank/DDBJ whole genome shotgun (WGS) entry which is preliminary data.</text>
</comment>
<feature type="compositionally biased region" description="Basic and acidic residues" evidence="1">
    <location>
        <begin position="46"/>
        <end position="69"/>
    </location>
</feature>
<proteinExistence type="predicted"/>
<dbReference type="Proteomes" id="UP001318860">
    <property type="component" value="Unassembled WGS sequence"/>
</dbReference>
<evidence type="ECO:0000313" key="3">
    <source>
        <dbReference type="EMBL" id="KAK6164321.1"/>
    </source>
</evidence>